<proteinExistence type="predicted"/>
<dbReference type="Proteomes" id="UP001497700">
    <property type="component" value="Unassembled WGS sequence"/>
</dbReference>
<evidence type="ECO:0000313" key="2">
    <source>
        <dbReference type="Proteomes" id="UP001497700"/>
    </source>
</evidence>
<evidence type="ECO:0000313" key="1">
    <source>
        <dbReference type="EMBL" id="KAI4870247.1"/>
    </source>
</evidence>
<dbReference type="EMBL" id="MU393425">
    <property type="protein sequence ID" value="KAI4870247.1"/>
    <property type="molecule type" value="Genomic_DNA"/>
</dbReference>
<gene>
    <name evidence="1" type="ORF">F4820DRAFT_469608</name>
</gene>
<reference evidence="1 2" key="1">
    <citation type="journal article" date="2022" name="New Phytol.">
        <title>Ecological generalism drives hyperdiversity of secondary metabolite gene clusters in xylarialean endophytes.</title>
        <authorList>
            <person name="Franco M.E.E."/>
            <person name="Wisecaver J.H."/>
            <person name="Arnold A.E."/>
            <person name="Ju Y.M."/>
            <person name="Slot J.C."/>
            <person name="Ahrendt S."/>
            <person name="Moore L.P."/>
            <person name="Eastman K.E."/>
            <person name="Scott K."/>
            <person name="Konkel Z."/>
            <person name="Mondo S.J."/>
            <person name="Kuo A."/>
            <person name="Hayes R.D."/>
            <person name="Haridas S."/>
            <person name="Andreopoulos B."/>
            <person name="Riley R."/>
            <person name="LaButti K."/>
            <person name="Pangilinan J."/>
            <person name="Lipzen A."/>
            <person name="Amirebrahimi M."/>
            <person name="Yan J."/>
            <person name="Adam C."/>
            <person name="Keymanesh K."/>
            <person name="Ng V."/>
            <person name="Louie K."/>
            <person name="Northen T."/>
            <person name="Drula E."/>
            <person name="Henrissat B."/>
            <person name="Hsieh H.M."/>
            <person name="Youens-Clark K."/>
            <person name="Lutzoni F."/>
            <person name="Miadlikowska J."/>
            <person name="Eastwood D.C."/>
            <person name="Hamelin R.C."/>
            <person name="Grigoriev I.V."/>
            <person name="U'Ren J.M."/>
        </authorList>
    </citation>
    <scope>NUCLEOTIDE SEQUENCE [LARGE SCALE GENOMIC DNA]</scope>
    <source>
        <strain evidence="1 2">CBS 119005</strain>
    </source>
</reference>
<name>A0ACB9ZET3_9PEZI</name>
<accession>A0ACB9ZET3</accession>
<keyword evidence="2" id="KW-1185">Reference proteome</keyword>
<sequence>MSGEVYFLQDSNMLPSVVQNACIFTYDWNANFDKDAEVQTLAGHAVALLNKLHNLRHKEDKFRPIVFVSSCFGGLLLAKALIEASYAYSKYLEILMATSGIVFLGTPFRGSHRSFYTAAELRRVVAMSMGAETSCELLKYLQPSEDDRSEELFQSFCRRIDQLPFTIRIVCFYETRQTDFTKIIKDLPPGYKEQLGGETSGILVPAYSASLPGAESLGLSVRHGMLNKYASPEDESFITVSTTLEDLAIGAQTELEDKWGIVPLFLIIE</sequence>
<comment type="caution">
    <text evidence="1">The sequence shown here is derived from an EMBL/GenBank/DDBJ whole genome shotgun (WGS) entry which is preliminary data.</text>
</comment>
<organism evidence="1 2">
    <name type="scientific">Hypoxylon rubiginosum</name>
    <dbReference type="NCBI Taxonomy" id="110542"/>
    <lineage>
        <taxon>Eukaryota</taxon>
        <taxon>Fungi</taxon>
        <taxon>Dikarya</taxon>
        <taxon>Ascomycota</taxon>
        <taxon>Pezizomycotina</taxon>
        <taxon>Sordariomycetes</taxon>
        <taxon>Xylariomycetidae</taxon>
        <taxon>Xylariales</taxon>
        <taxon>Hypoxylaceae</taxon>
        <taxon>Hypoxylon</taxon>
    </lineage>
</organism>
<protein>
    <submittedName>
        <fullName evidence="1">Uncharacterized protein</fullName>
    </submittedName>
</protein>